<evidence type="ECO:0000313" key="1">
    <source>
        <dbReference type="EMBL" id="CAB4656744.1"/>
    </source>
</evidence>
<accession>A0A6J6L820</accession>
<name>A0A6J6L820_9ZZZZ</name>
<reference evidence="1" key="1">
    <citation type="submission" date="2020-05" db="EMBL/GenBank/DDBJ databases">
        <authorList>
            <person name="Chiriac C."/>
            <person name="Salcher M."/>
            <person name="Ghai R."/>
            <person name="Kavagutti S V."/>
        </authorList>
    </citation>
    <scope>NUCLEOTIDE SEQUENCE</scope>
</reference>
<dbReference type="AlphaFoldDB" id="A0A6J6L820"/>
<organism evidence="1">
    <name type="scientific">freshwater metagenome</name>
    <dbReference type="NCBI Taxonomy" id="449393"/>
    <lineage>
        <taxon>unclassified sequences</taxon>
        <taxon>metagenomes</taxon>
        <taxon>ecological metagenomes</taxon>
    </lineage>
</organism>
<protein>
    <submittedName>
        <fullName evidence="1">Unannotated protein</fullName>
    </submittedName>
</protein>
<proteinExistence type="predicted"/>
<dbReference type="EMBL" id="CAEZWE010000045">
    <property type="protein sequence ID" value="CAB4656744.1"/>
    <property type="molecule type" value="Genomic_DNA"/>
</dbReference>
<sequence>MVVCQLQENVDCLSGVVIEVWATTNNVCTRGNCIECECVALCTLGSRQWPLQQHGYLNVNEVSTPTFGLKKCQQGRKTTLERHICVATNTSHAILRQKNCCLCGASDNVIKGNGGTYGVKANDGTHEVTLGVVHAICEKCLIKMCMGFDEPRRQQITGEVKRVRSGTGLKGAALGDANDAPRDLIDTDVNQVARQGAG</sequence>
<gene>
    <name evidence="1" type="ORF">UFOPK2169_01126</name>
</gene>